<dbReference type="GO" id="GO:0016746">
    <property type="term" value="F:acyltransferase activity"/>
    <property type="evidence" value="ECO:0007669"/>
    <property type="project" value="UniProtKB-KW"/>
</dbReference>
<dbReference type="InterPro" id="IPR002123">
    <property type="entry name" value="Plipid/glycerol_acylTrfase"/>
</dbReference>
<keyword evidence="1" id="KW-0808">Transferase</keyword>
<evidence type="ECO:0000256" key="1">
    <source>
        <dbReference type="ARBA" id="ARBA00022679"/>
    </source>
</evidence>
<dbReference type="RefSeq" id="WP_353866375.1">
    <property type="nucleotide sequence ID" value="NZ_CP088295.1"/>
</dbReference>
<keyword evidence="2 4" id="KW-0012">Acyltransferase</keyword>
<dbReference type="PANTHER" id="PTHR22753">
    <property type="entry name" value="TRANSMEMBRANE PROTEIN 68"/>
    <property type="match status" value="1"/>
</dbReference>
<evidence type="ECO:0000313" key="4">
    <source>
        <dbReference type="EMBL" id="UUY05937.1"/>
    </source>
</evidence>
<dbReference type="Proteomes" id="UP001058860">
    <property type="component" value="Chromosome"/>
</dbReference>
<dbReference type="InterPro" id="IPR016676">
    <property type="entry name" value="P_lipid/glycerol_AcTrfase_prd"/>
</dbReference>
<dbReference type="PANTHER" id="PTHR22753:SF14">
    <property type="entry name" value="MONOACYLGLYCEROL_DIACYLGLYCEROL O-ACYLTRANSFERASE"/>
    <property type="match status" value="1"/>
</dbReference>
<evidence type="ECO:0000259" key="3">
    <source>
        <dbReference type="SMART" id="SM00563"/>
    </source>
</evidence>
<evidence type="ECO:0000313" key="5">
    <source>
        <dbReference type="Proteomes" id="UP001058860"/>
    </source>
</evidence>
<dbReference type="InterPro" id="IPR007130">
    <property type="entry name" value="DAGAT"/>
</dbReference>
<dbReference type="EMBL" id="CP088295">
    <property type="protein sequence ID" value="UUY05937.1"/>
    <property type="molecule type" value="Genomic_DNA"/>
</dbReference>
<reference evidence="5" key="1">
    <citation type="submission" date="2021-11" db="EMBL/GenBank/DDBJ databases">
        <title>Cultivation dependent microbiological survey of springs from the worlds oldest radium mine currently devoted to the extraction of radon-saturated water.</title>
        <authorList>
            <person name="Kapinusova G."/>
            <person name="Smrhova T."/>
            <person name="Strejcek M."/>
            <person name="Suman J."/>
            <person name="Jani K."/>
            <person name="Pajer P."/>
            <person name="Uhlik O."/>
        </authorList>
    </citation>
    <scope>NUCLEOTIDE SEQUENCE [LARGE SCALE GENOMIC DNA]</scope>
    <source>
        <strain evidence="5">J379</strain>
    </source>
</reference>
<protein>
    <submittedName>
        <fullName evidence="4">Acyltransferase family protein</fullName>
    </submittedName>
</protein>
<dbReference type="SUPFAM" id="SSF69593">
    <property type="entry name" value="Glycerol-3-phosphate (1)-acyltransferase"/>
    <property type="match status" value="1"/>
</dbReference>
<feature type="domain" description="Phospholipid/glycerol acyltransferase" evidence="3">
    <location>
        <begin position="71"/>
        <end position="191"/>
    </location>
</feature>
<dbReference type="Pfam" id="PF03982">
    <property type="entry name" value="DAGAT"/>
    <property type="match status" value="1"/>
</dbReference>
<accession>A0ABY5PMZ5</accession>
<dbReference type="PIRSF" id="PIRSF016753">
    <property type="entry name" value="P_lipid/glycerol_ac_tran_prd"/>
    <property type="match status" value="1"/>
</dbReference>
<organism evidence="4 5">
    <name type="scientific">Svornostia abyssi</name>
    <dbReference type="NCBI Taxonomy" id="2898438"/>
    <lineage>
        <taxon>Bacteria</taxon>
        <taxon>Bacillati</taxon>
        <taxon>Actinomycetota</taxon>
        <taxon>Thermoleophilia</taxon>
        <taxon>Solirubrobacterales</taxon>
        <taxon>Baekduiaceae</taxon>
        <taxon>Svornostia</taxon>
    </lineage>
</organism>
<proteinExistence type="predicted"/>
<sequence>MTTRRAPDTGEGSGSAPGGIAGAVARRAADWSVEEPNFSLLAAQMPFWNVLMDHYFRMEIEGFHRLPAEPALLVGVHAGGALTMDAWTLALQWHRRFGRERILHPTAHDVLMATPGLGEYFRAMGVIPPTTVAMSAALDAGHDVVLWPGGEQDAMRSWRKRDRVVLAGRRGFVRFAIRHGVPIVPVASVGCSDTVFVLSEGRFLARWTGLGKRLRGATLPIISGFPFPLALEILPMHIPLPAKIRTELLEPIDPGCDPALADDDAYVDRTYTDIERALQAGMDRLASRRSFPIFG</sequence>
<gene>
    <name evidence="4" type="ORF">LRS13_10590</name>
</gene>
<dbReference type="SMART" id="SM00563">
    <property type="entry name" value="PlsC"/>
    <property type="match status" value="1"/>
</dbReference>
<dbReference type="CDD" id="cd07987">
    <property type="entry name" value="LPLAT_MGAT-like"/>
    <property type="match status" value="1"/>
</dbReference>
<name>A0ABY5PMZ5_9ACTN</name>
<evidence type="ECO:0000256" key="2">
    <source>
        <dbReference type="ARBA" id="ARBA00023315"/>
    </source>
</evidence>
<keyword evidence="5" id="KW-1185">Reference proteome</keyword>